<protein>
    <recommendedName>
        <fullName evidence="3">MIR domain-containing protein</fullName>
    </recommendedName>
</protein>
<evidence type="ECO:0000259" key="3">
    <source>
        <dbReference type="PROSITE" id="PS50919"/>
    </source>
</evidence>
<dbReference type="CDD" id="cd23263">
    <property type="entry name" value="beta-trefoil_MIR"/>
    <property type="match status" value="1"/>
</dbReference>
<name>A0A2I1G0D3_9GLOM</name>
<proteinExistence type="predicted"/>
<feature type="domain" description="MIR" evidence="3">
    <location>
        <begin position="161"/>
        <end position="216"/>
    </location>
</feature>
<evidence type="ECO:0000313" key="5">
    <source>
        <dbReference type="Proteomes" id="UP000234323"/>
    </source>
</evidence>
<dbReference type="EMBL" id="LLXI01000087">
    <property type="protein sequence ID" value="PKY40053.1"/>
    <property type="molecule type" value="Genomic_DNA"/>
</dbReference>
<dbReference type="InterPro" id="IPR016093">
    <property type="entry name" value="MIR_motif"/>
</dbReference>
<keyword evidence="1" id="KW-0732">Signal</keyword>
<keyword evidence="5" id="KW-1185">Reference proteome</keyword>
<reference evidence="4 5" key="1">
    <citation type="submission" date="2015-10" db="EMBL/GenBank/DDBJ databases">
        <title>Genome analyses suggest a sexual origin of heterokaryosis in a supposedly ancient asexual fungus.</title>
        <authorList>
            <person name="Ropars J."/>
            <person name="Sedzielewska K."/>
            <person name="Noel J."/>
            <person name="Charron P."/>
            <person name="Farinelli L."/>
            <person name="Marton T."/>
            <person name="Kruger M."/>
            <person name="Pelin A."/>
            <person name="Brachmann A."/>
            <person name="Corradi N."/>
        </authorList>
    </citation>
    <scope>NUCLEOTIDE SEQUENCE [LARGE SCALE GENOMIC DNA]</scope>
    <source>
        <strain evidence="4 5">A4</strain>
    </source>
</reference>
<dbReference type="VEuPathDB" id="FungiDB:FUN_014774"/>
<dbReference type="PROSITE" id="PS50919">
    <property type="entry name" value="MIR"/>
    <property type="match status" value="1"/>
</dbReference>
<evidence type="ECO:0000256" key="2">
    <source>
        <dbReference type="ARBA" id="ARBA00022737"/>
    </source>
</evidence>
<dbReference type="Proteomes" id="UP000234323">
    <property type="component" value="Unassembled WGS sequence"/>
</dbReference>
<gene>
    <name evidence="4" type="ORF">RhiirA4_530215</name>
</gene>
<dbReference type="VEuPathDB" id="FungiDB:RhiirFUN_011933"/>
<dbReference type="InterPro" id="IPR036300">
    <property type="entry name" value="MIR_dom_sf"/>
</dbReference>
<accession>A0A2I1G0D3</accession>
<dbReference type="PANTHER" id="PTHR46809:SF2">
    <property type="entry name" value="GH21273P"/>
    <property type="match status" value="1"/>
</dbReference>
<dbReference type="SUPFAM" id="SSF82109">
    <property type="entry name" value="MIR domain"/>
    <property type="match status" value="1"/>
</dbReference>
<dbReference type="Gene3D" id="2.80.10.50">
    <property type="match status" value="1"/>
</dbReference>
<evidence type="ECO:0000256" key="1">
    <source>
        <dbReference type="ARBA" id="ARBA00022729"/>
    </source>
</evidence>
<comment type="caution">
    <text evidence="4">The sequence shown here is derived from an EMBL/GenBank/DDBJ whole genome shotgun (WGS) entry which is preliminary data.</text>
</comment>
<keyword evidence="2" id="KW-0677">Repeat</keyword>
<evidence type="ECO:0000313" key="4">
    <source>
        <dbReference type="EMBL" id="PKY40053.1"/>
    </source>
</evidence>
<sequence>MDIPKYNGTMHPEEWIRQIKASCYCSNNIINDFVHAYLCKQLIHPAIKIPSIDSIETTNALLNALKAHVSFTIFKDSCKRKLLTLKYIPEKNGGNTATFLANFQSLCYNAEINDIEEIKNIFQKSIIYDEFFNDEFLKKSKEINSMEELLKLFGDITADEAILIKNDSCIAIKHAATGKYLNSASNLNYKTGTSQQAVFAGKTSLEQNALWIVKSSNQSNFVLYDGGIYLNHKMTGKSLICCSQYKSPLSNHTEVSCHPEYNRVYYNYTWKLKGYNSTNNCIYVKSQDRIILQISGNKILRSHELEFNLNDKSLQEVVCHDERIGGNDEWIIELIH</sequence>
<dbReference type="AlphaFoldDB" id="A0A2I1G0D3"/>
<dbReference type="PANTHER" id="PTHR46809">
    <property type="entry name" value="STROMAL CELL-DERIVED FACTOR 2-LIKE PROTEIN"/>
    <property type="match status" value="1"/>
</dbReference>
<dbReference type="VEuPathDB" id="FungiDB:RhiirA1_451618"/>
<organism evidence="4 5">
    <name type="scientific">Rhizophagus irregularis</name>
    <dbReference type="NCBI Taxonomy" id="588596"/>
    <lineage>
        <taxon>Eukaryota</taxon>
        <taxon>Fungi</taxon>
        <taxon>Fungi incertae sedis</taxon>
        <taxon>Mucoromycota</taxon>
        <taxon>Glomeromycotina</taxon>
        <taxon>Glomeromycetes</taxon>
        <taxon>Glomerales</taxon>
        <taxon>Glomeraceae</taxon>
        <taxon>Rhizophagus</taxon>
    </lineage>
</organism>